<proteinExistence type="predicted"/>
<name>A0A4Y2TPN8_ARAVE</name>
<keyword evidence="2" id="KW-1185">Reference proteome</keyword>
<evidence type="ECO:0000313" key="1">
    <source>
        <dbReference type="EMBL" id="GBO01377.1"/>
    </source>
</evidence>
<sequence>ASHRLRSWCRDKKCGSGLGGATVARLTPDQKAACSNHVRVKRFTQDISFCT</sequence>
<protein>
    <submittedName>
        <fullName evidence="1">Uncharacterized protein</fullName>
    </submittedName>
</protein>
<feature type="non-terminal residue" evidence="1">
    <location>
        <position position="1"/>
    </location>
</feature>
<accession>A0A4Y2TPN8</accession>
<organism evidence="1 2">
    <name type="scientific">Araneus ventricosus</name>
    <name type="common">Orbweaver spider</name>
    <name type="synonym">Epeira ventricosa</name>
    <dbReference type="NCBI Taxonomy" id="182803"/>
    <lineage>
        <taxon>Eukaryota</taxon>
        <taxon>Metazoa</taxon>
        <taxon>Ecdysozoa</taxon>
        <taxon>Arthropoda</taxon>
        <taxon>Chelicerata</taxon>
        <taxon>Arachnida</taxon>
        <taxon>Araneae</taxon>
        <taxon>Araneomorphae</taxon>
        <taxon>Entelegynae</taxon>
        <taxon>Araneoidea</taxon>
        <taxon>Araneidae</taxon>
        <taxon>Araneus</taxon>
    </lineage>
</organism>
<dbReference type="Proteomes" id="UP000499080">
    <property type="component" value="Unassembled WGS sequence"/>
</dbReference>
<dbReference type="EMBL" id="BGPR01029545">
    <property type="protein sequence ID" value="GBO01377.1"/>
    <property type="molecule type" value="Genomic_DNA"/>
</dbReference>
<reference evidence="1 2" key="1">
    <citation type="journal article" date="2019" name="Sci. Rep.">
        <title>Orb-weaving spider Araneus ventricosus genome elucidates the spidroin gene catalogue.</title>
        <authorList>
            <person name="Kono N."/>
            <person name="Nakamura H."/>
            <person name="Ohtoshi R."/>
            <person name="Moran D.A.P."/>
            <person name="Shinohara A."/>
            <person name="Yoshida Y."/>
            <person name="Fujiwara M."/>
            <person name="Mori M."/>
            <person name="Tomita M."/>
            <person name="Arakawa K."/>
        </authorList>
    </citation>
    <scope>NUCLEOTIDE SEQUENCE [LARGE SCALE GENOMIC DNA]</scope>
</reference>
<dbReference type="OrthoDB" id="1433165at2759"/>
<gene>
    <name evidence="1" type="ORF">AVEN_270380_1</name>
</gene>
<dbReference type="AlphaFoldDB" id="A0A4Y2TPN8"/>
<evidence type="ECO:0000313" key="2">
    <source>
        <dbReference type="Proteomes" id="UP000499080"/>
    </source>
</evidence>
<comment type="caution">
    <text evidence="1">The sequence shown here is derived from an EMBL/GenBank/DDBJ whole genome shotgun (WGS) entry which is preliminary data.</text>
</comment>